<proteinExistence type="predicted"/>
<sequence>MTGTGFRLLGKLQTVLATARLSAKVPSLACGPEILIPVTDISDRDLALIEN</sequence>
<organism evidence="1 2">
    <name type="scientific">Eremococcus coleocola ACS-139-V-Col8</name>
    <dbReference type="NCBI Taxonomy" id="908337"/>
    <lineage>
        <taxon>Bacteria</taxon>
        <taxon>Bacillati</taxon>
        <taxon>Bacillota</taxon>
        <taxon>Bacilli</taxon>
        <taxon>Lactobacillales</taxon>
        <taxon>Aerococcaceae</taxon>
        <taxon>Eremococcus</taxon>
    </lineage>
</organism>
<dbReference type="AlphaFoldDB" id="E4KMA7"/>
<name>E4KMA7_9LACT</name>
<keyword evidence="2" id="KW-1185">Reference proteome</keyword>
<dbReference type="EMBL" id="AENN01000002">
    <property type="protein sequence ID" value="EFR31919.1"/>
    <property type="molecule type" value="Genomic_DNA"/>
</dbReference>
<evidence type="ECO:0000313" key="2">
    <source>
        <dbReference type="Proteomes" id="UP000005990"/>
    </source>
</evidence>
<reference evidence="1 2" key="1">
    <citation type="submission" date="2010-10" db="EMBL/GenBank/DDBJ databases">
        <authorList>
            <person name="Durkin A.S."/>
            <person name="Madupu R."/>
            <person name="Torralba M."/>
            <person name="Gillis M."/>
            <person name="Methe B."/>
            <person name="Sutton G."/>
            <person name="Nelson K.E."/>
        </authorList>
    </citation>
    <scope>NUCLEOTIDE SEQUENCE [LARGE SCALE GENOMIC DNA]</scope>
    <source>
        <strain evidence="1 2">ACS-139-V-Col8</strain>
    </source>
</reference>
<dbReference type="RefSeq" id="WP_006417626.1">
    <property type="nucleotide sequence ID" value="NZ_AENN01000002.1"/>
</dbReference>
<evidence type="ECO:0000313" key="1">
    <source>
        <dbReference type="EMBL" id="EFR31919.1"/>
    </source>
</evidence>
<dbReference type="Proteomes" id="UP000005990">
    <property type="component" value="Unassembled WGS sequence"/>
</dbReference>
<gene>
    <name evidence="1" type="ORF">HMPREF9257_1793</name>
</gene>
<dbReference type="STRING" id="908337.HMPREF9257_1793"/>
<protein>
    <submittedName>
        <fullName evidence="1">Uncharacterized protein</fullName>
    </submittedName>
</protein>
<comment type="caution">
    <text evidence="1">The sequence shown here is derived from an EMBL/GenBank/DDBJ whole genome shotgun (WGS) entry which is preliminary data.</text>
</comment>
<accession>E4KMA7</accession>